<protein>
    <recommendedName>
        <fullName evidence="3">RING-type domain-containing protein</fullName>
    </recommendedName>
</protein>
<keyword evidence="1" id="KW-0812">Transmembrane</keyword>
<accession>A0A3G5A7J0</accession>
<name>A0A3G5A7J0_9VIRU</name>
<evidence type="ECO:0000256" key="1">
    <source>
        <dbReference type="SAM" id="Phobius"/>
    </source>
</evidence>
<reference evidence="2" key="1">
    <citation type="submission" date="2018-10" db="EMBL/GenBank/DDBJ databases">
        <title>Hidden diversity of soil giant viruses.</title>
        <authorList>
            <person name="Schulz F."/>
            <person name="Alteio L."/>
            <person name="Goudeau D."/>
            <person name="Ryan E.M."/>
            <person name="Malmstrom R.R."/>
            <person name="Blanchard J."/>
            <person name="Woyke T."/>
        </authorList>
    </citation>
    <scope>NUCLEOTIDE SEQUENCE</scope>
    <source>
        <strain evidence="2">HAV1</strain>
    </source>
</reference>
<feature type="transmembrane region" description="Helical" evidence="1">
    <location>
        <begin position="144"/>
        <end position="164"/>
    </location>
</feature>
<dbReference type="EMBL" id="MK072274">
    <property type="protein sequence ID" value="AYV81419.1"/>
    <property type="molecule type" value="Genomic_DNA"/>
</dbReference>
<proteinExistence type="predicted"/>
<evidence type="ECO:0000313" key="2">
    <source>
        <dbReference type="EMBL" id="AYV81419.1"/>
    </source>
</evidence>
<feature type="transmembrane region" description="Helical" evidence="1">
    <location>
        <begin position="170"/>
        <end position="197"/>
    </location>
</feature>
<dbReference type="SUPFAM" id="SSF57850">
    <property type="entry name" value="RING/U-box"/>
    <property type="match status" value="1"/>
</dbReference>
<feature type="transmembrane region" description="Helical" evidence="1">
    <location>
        <begin position="77"/>
        <end position="97"/>
    </location>
</feature>
<sequence length="218" mass="25575">MGIKQCWICRGKKDLIVSCECGEAVHRTCLAFCSLSDESLVECPICDTKYEYEEFDQSQFFRIMKEFIRRSVCDQRFVPLYLSLVVIFIMREIFSSVEPKCKVYMPLIVDVWLCVICYPYLASMAVYLGLCLSIRKNKDYIRHGLVWIFLYNIFSPILGMKFVIECDKITYLPVVIFMMFIVSIVDIIGLYHIYVILRQNYKIEQAINKCGFIKDKAV</sequence>
<keyword evidence="1" id="KW-0472">Membrane</keyword>
<gene>
    <name evidence="2" type="ORF">Harvfovirus32_15</name>
</gene>
<evidence type="ECO:0008006" key="3">
    <source>
        <dbReference type="Google" id="ProtNLM"/>
    </source>
</evidence>
<feature type="transmembrane region" description="Helical" evidence="1">
    <location>
        <begin position="103"/>
        <end position="132"/>
    </location>
</feature>
<organism evidence="2">
    <name type="scientific">Harvfovirus sp</name>
    <dbReference type="NCBI Taxonomy" id="2487768"/>
    <lineage>
        <taxon>Viruses</taxon>
        <taxon>Varidnaviria</taxon>
        <taxon>Bamfordvirae</taxon>
        <taxon>Nucleocytoviricota</taxon>
        <taxon>Megaviricetes</taxon>
        <taxon>Imitervirales</taxon>
        <taxon>Mimiviridae</taxon>
        <taxon>Klosneuvirinae</taxon>
    </lineage>
</organism>
<keyword evidence="1" id="KW-1133">Transmembrane helix</keyword>